<dbReference type="InterPro" id="IPR005672">
    <property type="entry name" value="Phosphate_PstA"/>
</dbReference>
<feature type="domain" description="ABC transmembrane type-1" evidence="10">
    <location>
        <begin position="219"/>
        <end position="426"/>
    </location>
</feature>
<comment type="caution">
    <text evidence="11">The sequence shown here is derived from an EMBL/GenBank/DDBJ whole genome shotgun (WGS) entry which is preliminary data.</text>
</comment>
<organism evidence="11 12">
    <name type="scientific">Azospirillum rugosum</name>
    <dbReference type="NCBI Taxonomy" id="416170"/>
    <lineage>
        <taxon>Bacteria</taxon>
        <taxon>Pseudomonadati</taxon>
        <taxon>Pseudomonadota</taxon>
        <taxon>Alphaproteobacteria</taxon>
        <taxon>Rhodospirillales</taxon>
        <taxon>Azospirillaceae</taxon>
        <taxon>Azospirillum</taxon>
    </lineage>
</organism>
<reference evidence="11 12" key="1">
    <citation type="submission" date="2021-03" db="EMBL/GenBank/DDBJ databases">
        <title>Genomic Encyclopedia of Type Strains, Phase III (KMG-III): the genomes of soil and plant-associated and newly described type strains.</title>
        <authorList>
            <person name="Whitman W."/>
        </authorList>
    </citation>
    <scope>NUCLEOTIDE SEQUENCE [LARGE SCALE GENOMIC DNA]</scope>
    <source>
        <strain evidence="11 12">IMMIB AFH-6</strain>
    </source>
</reference>
<dbReference type="InterPro" id="IPR035906">
    <property type="entry name" value="MetI-like_sf"/>
</dbReference>
<dbReference type="InterPro" id="IPR000515">
    <property type="entry name" value="MetI-like"/>
</dbReference>
<dbReference type="Pfam" id="PF11812">
    <property type="entry name" value="DUF3333"/>
    <property type="match status" value="1"/>
</dbReference>
<dbReference type="NCBIfam" id="TIGR00974">
    <property type="entry name" value="3a0107s02c"/>
    <property type="match status" value="1"/>
</dbReference>
<keyword evidence="5 9" id="KW-1003">Cell membrane</keyword>
<dbReference type="PROSITE" id="PS50928">
    <property type="entry name" value="ABC_TM1"/>
    <property type="match status" value="1"/>
</dbReference>
<evidence type="ECO:0000256" key="5">
    <source>
        <dbReference type="ARBA" id="ARBA00022475"/>
    </source>
</evidence>
<keyword evidence="8 9" id="KW-0472">Membrane</keyword>
<proteinExistence type="inferred from homology"/>
<dbReference type="Pfam" id="PF00528">
    <property type="entry name" value="BPD_transp_1"/>
    <property type="match status" value="1"/>
</dbReference>
<dbReference type="InterPro" id="IPR024573">
    <property type="entry name" value="DUF3333"/>
</dbReference>
<keyword evidence="6 9" id="KW-0812">Transmembrane</keyword>
<evidence type="ECO:0000256" key="9">
    <source>
        <dbReference type="RuleBase" id="RU363043"/>
    </source>
</evidence>
<evidence type="ECO:0000256" key="2">
    <source>
        <dbReference type="ARBA" id="ARBA00007069"/>
    </source>
</evidence>
<evidence type="ECO:0000256" key="6">
    <source>
        <dbReference type="ARBA" id="ARBA00022692"/>
    </source>
</evidence>
<keyword evidence="7 9" id="KW-1133">Transmembrane helix</keyword>
<keyword evidence="12" id="KW-1185">Reference proteome</keyword>
<feature type="transmembrane region" description="Helical" evidence="9">
    <location>
        <begin position="292"/>
        <end position="314"/>
    </location>
</feature>
<dbReference type="CDD" id="cd06261">
    <property type="entry name" value="TM_PBP2"/>
    <property type="match status" value="1"/>
</dbReference>
<evidence type="ECO:0000256" key="1">
    <source>
        <dbReference type="ARBA" id="ARBA00004651"/>
    </source>
</evidence>
<evidence type="ECO:0000313" key="12">
    <source>
        <dbReference type="Proteomes" id="UP000781958"/>
    </source>
</evidence>
<evidence type="ECO:0000256" key="3">
    <source>
        <dbReference type="ARBA" id="ARBA00016864"/>
    </source>
</evidence>
<dbReference type="SUPFAM" id="SSF161098">
    <property type="entry name" value="MetI-like"/>
    <property type="match status" value="1"/>
</dbReference>
<feature type="transmembrane region" description="Helical" evidence="9">
    <location>
        <begin position="264"/>
        <end position="286"/>
    </location>
</feature>
<name>A0ABS4STN8_9PROT</name>
<dbReference type="RefSeq" id="WP_417281604.1">
    <property type="nucleotide sequence ID" value="NZ_JAGINP010000025.1"/>
</dbReference>
<sequence>MTDLVQQDVRTQETRAMSVTATKSRYQSAEFSDRLRRRYAAERRFRLAGMAAVGIASLMLVVLLGSIVGKGYTAFWQTQIRLEVTLDKTQVEEGNYMPVLRQALYAVVPEVTDRAGRRSLNELLSSGAPYQLEAMVKANPSIVGTKQTVWVLADDEVDQFMKGFIRRDVPESERRLNDIKIGALDKLAAAGAVKSAFNTTLFTAGDSREPEQAGIWGAIVGSFLTLVVTMLLSVPIGIAAAVYLEEFAPKNRWTDLIEVNINNLAAVPSIIFGLLGLAVFLGFFGMPRSAPLVGGLVMALMTLPVIIIASRVALKAVPPSIREAALGVGASPLQTVAHHVLPLAMPGILTGTIIGMARALGETAPLLMIGMVAFIVDIPHGLTDSATALPVQIYMWADSPERAFTERTSAAILVLLAFLILMNGLAVFLRKKFERRW</sequence>
<comment type="subcellular location">
    <subcellularLocation>
        <location evidence="9">Cell inner membrane</location>
        <topology evidence="9">Multi-pass membrane protein</topology>
    </subcellularLocation>
    <subcellularLocation>
        <location evidence="1">Cell membrane</location>
        <topology evidence="1">Multi-pass membrane protein</topology>
    </subcellularLocation>
</comment>
<evidence type="ECO:0000256" key="8">
    <source>
        <dbReference type="ARBA" id="ARBA00023136"/>
    </source>
</evidence>
<evidence type="ECO:0000256" key="7">
    <source>
        <dbReference type="ARBA" id="ARBA00022989"/>
    </source>
</evidence>
<dbReference type="EMBL" id="JAGINP010000025">
    <property type="protein sequence ID" value="MBP2295918.1"/>
    <property type="molecule type" value="Genomic_DNA"/>
</dbReference>
<dbReference type="PANTHER" id="PTHR43470">
    <property type="entry name" value="PHOSPHATE TRANSPORT SYSTEM PERMEASE PROTEIN PSTA-RELATED"/>
    <property type="match status" value="1"/>
</dbReference>
<keyword evidence="4" id="KW-0813">Transport</keyword>
<evidence type="ECO:0000313" key="11">
    <source>
        <dbReference type="EMBL" id="MBP2295918.1"/>
    </source>
</evidence>
<feature type="transmembrane region" description="Helical" evidence="9">
    <location>
        <begin position="364"/>
        <end position="382"/>
    </location>
</feature>
<accession>A0ABS4STN8</accession>
<protein>
    <recommendedName>
        <fullName evidence="3 9">Phosphate transport system permease protein PstA</fullName>
    </recommendedName>
</protein>
<dbReference type="Proteomes" id="UP000781958">
    <property type="component" value="Unassembled WGS sequence"/>
</dbReference>
<evidence type="ECO:0000259" key="10">
    <source>
        <dbReference type="PROSITE" id="PS50928"/>
    </source>
</evidence>
<feature type="transmembrane region" description="Helical" evidence="9">
    <location>
        <begin position="45"/>
        <end position="68"/>
    </location>
</feature>
<comment type="similarity">
    <text evidence="2 9">Belongs to the binding-protein-dependent transport system permease family. CysTW subfamily.</text>
</comment>
<evidence type="ECO:0000256" key="4">
    <source>
        <dbReference type="ARBA" id="ARBA00022448"/>
    </source>
</evidence>
<gene>
    <name evidence="11" type="ORF">J2851_005732</name>
</gene>
<feature type="transmembrane region" description="Helical" evidence="9">
    <location>
        <begin position="410"/>
        <end position="429"/>
    </location>
</feature>
<dbReference type="Gene3D" id="1.10.3720.10">
    <property type="entry name" value="MetI-like"/>
    <property type="match status" value="1"/>
</dbReference>
<dbReference type="PANTHER" id="PTHR43470:SF5">
    <property type="entry name" value="PHOSPHATE TRANSPORT SYSTEM PERMEASE PROTEIN PSTA"/>
    <property type="match status" value="1"/>
</dbReference>
<feature type="transmembrane region" description="Helical" evidence="9">
    <location>
        <begin position="215"/>
        <end position="244"/>
    </location>
</feature>